<comment type="caution">
    <text evidence="3">The sequence shown here is derived from an EMBL/GenBank/DDBJ whole genome shotgun (WGS) entry which is preliminary data.</text>
</comment>
<protein>
    <submittedName>
        <fullName evidence="3">Uncharacterized protein</fullName>
    </submittedName>
</protein>
<organism evidence="3 4">
    <name type="scientific">Abeliophyllum distichum</name>
    <dbReference type="NCBI Taxonomy" id="126358"/>
    <lineage>
        <taxon>Eukaryota</taxon>
        <taxon>Viridiplantae</taxon>
        <taxon>Streptophyta</taxon>
        <taxon>Embryophyta</taxon>
        <taxon>Tracheophyta</taxon>
        <taxon>Spermatophyta</taxon>
        <taxon>Magnoliopsida</taxon>
        <taxon>eudicotyledons</taxon>
        <taxon>Gunneridae</taxon>
        <taxon>Pentapetalae</taxon>
        <taxon>asterids</taxon>
        <taxon>lamiids</taxon>
        <taxon>Lamiales</taxon>
        <taxon>Oleaceae</taxon>
        <taxon>Forsythieae</taxon>
        <taxon>Abeliophyllum</taxon>
    </lineage>
</organism>
<evidence type="ECO:0000313" key="4">
    <source>
        <dbReference type="Proteomes" id="UP001604336"/>
    </source>
</evidence>
<feature type="region of interest" description="Disordered" evidence="2">
    <location>
        <begin position="120"/>
        <end position="151"/>
    </location>
</feature>
<dbReference type="AlphaFoldDB" id="A0ABD1Q236"/>
<gene>
    <name evidence="3" type="ORF">Adt_38383</name>
</gene>
<dbReference type="EMBL" id="JBFOLK010000012">
    <property type="protein sequence ID" value="KAL2470247.1"/>
    <property type="molecule type" value="Genomic_DNA"/>
</dbReference>
<accession>A0ABD1Q236</accession>
<evidence type="ECO:0000256" key="2">
    <source>
        <dbReference type="SAM" id="MobiDB-lite"/>
    </source>
</evidence>
<feature type="coiled-coil region" evidence="1">
    <location>
        <begin position="274"/>
        <end position="322"/>
    </location>
</feature>
<evidence type="ECO:0000256" key="1">
    <source>
        <dbReference type="SAM" id="Coils"/>
    </source>
</evidence>
<evidence type="ECO:0000313" key="3">
    <source>
        <dbReference type="EMBL" id="KAL2470247.1"/>
    </source>
</evidence>
<reference evidence="4" key="1">
    <citation type="submission" date="2024-07" db="EMBL/GenBank/DDBJ databases">
        <title>Two chromosome-level genome assemblies of Korean endemic species Abeliophyllum distichum and Forsythia ovata (Oleaceae).</title>
        <authorList>
            <person name="Jang H."/>
        </authorList>
    </citation>
    <scope>NUCLEOTIDE SEQUENCE [LARGE SCALE GENOMIC DNA]</scope>
</reference>
<proteinExistence type="predicted"/>
<keyword evidence="4" id="KW-1185">Reference proteome</keyword>
<keyword evidence="1" id="KW-0175">Coiled coil</keyword>
<feature type="compositionally biased region" description="Acidic residues" evidence="2">
    <location>
        <begin position="392"/>
        <end position="403"/>
    </location>
</feature>
<dbReference type="Proteomes" id="UP001604336">
    <property type="component" value="Unassembled WGS sequence"/>
</dbReference>
<name>A0ABD1Q236_9LAMI</name>
<feature type="region of interest" description="Disordered" evidence="2">
    <location>
        <begin position="379"/>
        <end position="403"/>
    </location>
</feature>
<sequence length="403" mass="46410">MEVESGQRTAPVWKCRFFPSEVNEKQLKDWHRTYMIPDEIEFFVPGLNDWADDLPLGCVVLNQVVLAAGLRLLFPSIVRKFFYLEFSRPLAREFNSLYSFKSDGKRSGWWSIRRRNEGYRKAPFEDQPPPAQARPQTEETPKTVQSPARSVEEITSFPTRGELSSSPAFRPPPSSSQILFTYLGSTPDRDEEYLKLHKSIPKPVCDFFRSNSLTQDDIVELLSSTRRAISVMGKSWTPVQQKYFDGMGTVESIIAASVELAEEKKLRASSEDILLRREEELRKKEDELKALTDDLEAANKSRAKLEHELEVERKAQAELRTTLEKSVDKEEVIAEFKSSDAYLADQEKVYFLTMEELIETTVEKRPDWDVQFLRDEPSELKRKSILNPPSPEEVDQDQTGAEE</sequence>